<sequence length="166" mass="19472">MSYDEIEKKPYHFTLERIDPDNENVPEAVIPEDKCLYFQPEEMLELRNFYKREGRDAPFESLQDYAPDSYDEDWWALLDYLYSCTAIDMIVAETAAAPDPVINRDALVARLLHELPYSLDDYDIIAPQELIDDVLDDNFTDWVGIRNRIDLDNALADADFYDFENK</sequence>
<evidence type="ECO:0000313" key="2">
    <source>
        <dbReference type="Proteomes" id="UP000438914"/>
    </source>
</evidence>
<name>A0A7K0KCI5_9BACT</name>
<evidence type="ECO:0000313" key="1">
    <source>
        <dbReference type="EMBL" id="MST83614.1"/>
    </source>
</evidence>
<dbReference type="EMBL" id="VUNG01000004">
    <property type="protein sequence ID" value="MST83614.1"/>
    <property type="molecule type" value="Genomic_DNA"/>
</dbReference>
<reference evidence="1 2" key="1">
    <citation type="submission" date="2019-08" db="EMBL/GenBank/DDBJ databases">
        <title>In-depth cultivation of the pig gut microbiome towards novel bacterial diversity and tailored functional studies.</title>
        <authorList>
            <person name="Wylensek D."/>
            <person name="Hitch T.C.A."/>
            <person name="Clavel T."/>
        </authorList>
    </citation>
    <scope>NUCLEOTIDE SEQUENCE [LARGE SCALE GENOMIC DNA]</scope>
    <source>
        <strain evidence="1 2">LKV-178-WT-2A</strain>
    </source>
</reference>
<organism evidence="1 2">
    <name type="scientific">Hallella mizrahii</name>
    <dbReference type="NCBI Taxonomy" id="2606637"/>
    <lineage>
        <taxon>Bacteria</taxon>
        <taxon>Pseudomonadati</taxon>
        <taxon>Bacteroidota</taxon>
        <taxon>Bacteroidia</taxon>
        <taxon>Bacteroidales</taxon>
        <taxon>Prevotellaceae</taxon>
        <taxon>Hallella</taxon>
    </lineage>
</organism>
<accession>A0A7K0KCI5</accession>
<protein>
    <submittedName>
        <fullName evidence="1">Uncharacterized protein</fullName>
    </submittedName>
</protein>
<dbReference type="RefSeq" id="WP_154533198.1">
    <property type="nucleotide sequence ID" value="NZ_VUNG01000004.1"/>
</dbReference>
<dbReference type="AlphaFoldDB" id="A0A7K0KCI5"/>
<keyword evidence="2" id="KW-1185">Reference proteome</keyword>
<proteinExistence type="predicted"/>
<dbReference type="Proteomes" id="UP000438914">
    <property type="component" value="Unassembled WGS sequence"/>
</dbReference>
<gene>
    <name evidence="1" type="ORF">FYJ73_02795</name>
</gene>
<comment type="caution">
    <text evidence="1">The sequence shown here is derived from an EMBL/GenBank/DDBJ whole genome shotgun (WGS) entry which is preliminary data.</text>
</comment>